<protein>
    <recommendedName>
        <fullName evidence="3">Holin</fullName>
    </recommendedName>
</protein>
<proteinExistence type="predicted"/>
<sequence>MKNILDKFNASKWSSRKFLVTVFALVLVTLNDVLGLSINPETYWQIIGAVSVYVLGESVVDAKKKGEDKEEDK</sequence>
<gene>
    <name evidence="1" type="ORF">BpsS36_00028</name>
</gene>
<name>A0A3G3BX06_9CAUD</name>
<evidence type="ECO:0008006" key="3">
    <source>
        <dbReference type="Google" id="ProtNLM"/>
    </source>
</evidence>
<keyword evidence="2" id="KW-1185">Reference proteome</keyword>
<dbReference type="EMBL" id="MH884513">
    <property type="protein sequence ID" value="AYP68734.1"/>
    <property type="molecule type" value="Genomic_DNA"/>
</dbReference>
<accession>A0A3G3BX06</accession>
<evidence type="ECO:0000313" key="1">
    <source>
        <dbReference type="EMBL" id="AYP68734.1"/>
    </source>
</evidence>
<organism evidence="1 2">
    <name type="scientific">Bacillus phage vB_BpsS-36</name>
    <dbReference type="NCBI Taxonomy" id="2419622"/>
    <lineage>
        <taxon>Viruses</taxon>
        <taxon>Duplodnaviria</taxon>
        <taxon>Heunggongvirae</taxon>
        <taxon>Uroviricota</taxon>
        <taxon>Caudoviricetes</taxon>
        <taxon>Ehrlichviridae</taxon>
        <taxon>Nairobivirus</taxon>
        <taxon>Nairobivirus nv36</taxon>
    </lineage>
</organism>
<dbReference type="Proteomes" id="UP000275945">
    <property type="component" value="Segment"/>
</dbReference>
<reference evidence="1 2" key="1">
    <citation type="submission" date="2018-09" db="EMBL/GenBank/DDBJ databases">
        <title>Comparative Genomic Analysis of Eight Novel Haloalkaliphilic Bacteriophages from Lake Elmenteita, Kenya.</title>
        <authorList>
            <person name="Akhwale J.K."/>
        </authorList>
    </citation>
    <scope>NUCLEOTIDE SEQUENCE [LARGE SCALE GENOMIC DNA]</scope>
</reference>
<evidence type="ECO:0000313" key="2">
    <source>
        <dbReference type="Proteomes" id="UP000275945"/>
    </source>
</evidence>